<gene>
    <name evidence="5" type="ordered locus">Tter_2219</name>
</gene>
<dbReference type="eggNOG" id="COG1609">
    <property type="taxonomic scope" value="Bacteria"/>
</dbReference>
<dbReference type="HOGENOM" id="CLU_037628_6_0_0"/>
<dbReference type="Gene3D" id="3.40.50.2300">
    <property type="match status" value="2"/>
</dbReference>
<dbReference type="InterPro" id="IPR010982">
    <property type="entry name" value="Lambda_DNA-bd_dom_sf"/>
</dbReference>
<dbReference type="PROSITE" id="PS50932">
    <property type="entry name" value="HTH_LACI_2"/>
    <property type="match status" value="1"/>
</dbReference>
<dbReference type="Proteomes" id="UP000000323">
    <property type="component" value="Chromosome 2"/>
</dbReference>
<keyword evidence="2" id="KW-0238">DNA-binding</keyword>
<dbReference type="Gene3D" id="1.10.260.40">
    <property type="entry name" value="lambda repressor-like DNA-binding domains"/>
    <property type="match status" value="1"/>
</dbReference>
<protein>
    <submittedName>
        <fullName evidence="5">Transcriptional regulator, LacI family</fullName>
    </submittedName>
</protein>
<dbReference type="GO" id="GO:0000976">
    <property type="term" value="F:transcription cis-regulatory region binding"/>
    <property type="evidence" value="ECO:0007669"/>
    <property type="project" value="TreeGrafter"/>
</dbReference>
<dbReference type="RefSeq" id="WP_012876149.1">
    <property type="nucleotide sequence ID" value="NC_013526.1"/>
</dbReference>
<dbReference type="STRING" id="525904.Tter_2219"/>
<proteinExistence type="predicted"/>
<keyword evidence="1" id="KW-0805">Transcription regulation</keyword>
<dbReference type="SMART" id="SM00354">
    <property type="entry name" value="HTH_LACI"/>
    <property type="match status" value="1"/>
</dbReference>
<evidence type="ECO:0000313" key="6">
    <source>
        <dbReference type="Proteomes" id="UP000000323"/>
    </source>
</evidence>
<feature type="domain" description="HTH lacI-type" evidence="4">
    <location>
        <begin position="7"/>
        <end position="62"/>
    </location>
</feature>
<evidence type="ECO:0000256" key="2">
    <source>
        <dbReference type="ARBA" id="ARBA00023125"/>
    </source>
</evidence>
<name>D1CH97_THET1</name>
<dbReference type="OrthoDB" id="128688at2"/>
<evidence type="ECO:0000259" key="4">
    <source>
        <dbReference type="PROSITE" id="PS50932"/>
    </source>
</evidence>
<dbReference type="KEGG" id="ttr:Tter_2219"/>
<sequence>MQRKKRVTLQDVARRANVSTAVVSYVINNGPRPTSPEVRQRVLEAIEELGYHPNAFARGLRAQKTHTIGFIATDFYPFEVFTSHYCASILTGVSEELKQRDYHLLVYPMVVGEDTEQLRRLLMGGRLDGVILRLIEDSPASREIVELIASTQIPCVCIERATDPRFHMPAIVYDDVKGALEATSYLISRGHGLIAHLSGDPKYPTARARLEGYRRALAAAGLQGCELVVGDSWEMGEAVRSTQELLRRGPRPTAIFAASDDLAIGAMAAIAQEGLRVGVDVAVVGFDDIPMASQTVPSLTTVRIPLLAMGRRAAEMLLQLITSDDEPPASEVVPLSLVARGTA</sequence>
<dbReference type="SUPFAM" id="SSF53822">
    <property type="entry name" value="Periplasmic binding protein-like I"/>
    <property type="match status" value="1"/>
</dbReference>
<dbReference type="PANTHER" id="PTHR30146">
    <property type="entry name" value="LACI-RELATED TRANSCRIPTIONAL REPRESSOR"/>
    <property type="match status" value="1"/>
</dbReference>
<evidence type="ECO:0000256" key="1">
    <source>
        <dbReference type="ARBA" id="ARBA00023015"/>
    </source>
</evidence>
<dbReference type="CDD" id="cd06267">
    <property type="entry name" value="PBP1_LacI_sugar_binding-like"/>
    <property type="match status" value="1"/>
</dbReference>
<dbReference type="InterPro" id="IPR000843">
    <property type="entry name" value="HTH_LacI"/>
</dbReference>
<dbReference type="InterPro" id="IPR046335">
    <property type="entry name" value="LacI/GalR-like_sensor"/>
</dbReference>
<dbReference type="Pfam" id="PF00356">
    <property type="entry name" value="LacI"/>
    <property type="match status" value="1"/>
</dbReference>
<keyword evidence="6" id="KW-1185">Reference proteome</keyword>
<dbReference type="SUPFAM" id="SSF47413">
    <property type="entry name" value="lambda repressor-like DNA-binding domains"/>
    <property type="match status" value="1"/>
</dbReference>
<reference evidence="6" key="1">
    <citation type="journal article" date="2010" name="Stand. Genomic Sci.">
        <title>Complete genome sequence of 'Thermobaculum terrenum' type strain (YNP1).</title>
        <authorList>
            <person name="Kiss H."/>
            <person name="Cleland D."/>
            <person name="Lapidus A."/>
            <person name="Lucas S."/>
            <person name="Glavina Del Rio T."/>
            <person name="Nolan M."/>
            <person name="Tice H."/>
            <person name="Han C."/>
            <person name="Goodwin L."/>
            <person name="Pitluck S."/>
            <person name="Liolios K."/>
            <person name="Ivanova N."/>
            <person name="Mavromatis K."/>
            <person name="Ovchinnikova G."/>
            <person name="Pati A."/>
            <person name="Chen A."/>
            <person name="Palaniappan K."/>
            <person name="Land M."/>
            <person name="Hauser L."/>
            <person name="Chang Y."/>
            <person name="Jeffries C."/>
            <person name="Lu M."/>
            <person name="Brettin T."/>
            <person name="Detter J."/>
            <person name="Goker M."/>
            <person name="Tindall B."/>
            <person name="Beck B."/>
            <person name="McDermott T."/>
            <person name="Woyke T."/>
            <person name="Bristow J."/>
            <person name="Eisen J."/>
            <person name="Markowitz V."/>
            <person name="Hugenholtz P."/>
            <person name="Kyrpides N."/>
            <person name="Klenk H."/>
            <person name="Cheng J."/>
        </authorList>
    </citation>
    <scope>NUCLEOTIDE SEQUENCE [LARGE SCALE GENOMIC DNA]</scope>
    <source>
        <strain evidence="6">ATCC BAA-798 / YNP1</strain>
    </source>
</reference>
<keyword evidence="3" id="KW-0804">Transcription</keyword>
<accession>D1CH97</accession>
<organism evidence="5 6">
    <name type="scientific">Thermobaculum terrenum (strain ATCC BAA-798 / CCMEE 7001 / YNP1)</name>
    <dbReference type="NCBI Taxonomy" id="525904"/>
    <lineage>
        <taxon>Bacteria</taxon>
        <taxon>Bacillati</taxon>
        <taxon>Chloroflexota</taxon>
        <taxon>Chloroflexia</taxon>
        <taxon>Candidatus Thermobaculales</taxon>
        <taxon>Candidatus Thermobaculaceae</taxon>
        <taxon>Thermobaculum</taxon>
    </lineage>
</organism>
<dbReference type="EMBL" id="CP001826">
    <property type="protein sequence ID" value="ACZ43118.1"/>
    <property type="molecule type" value="Genomic_DNA"/>
</dbReference>
<dbReference type="Pfam" id="PF13377">
    <property type="entry name" value="Peripla_BP_3"/>
    <property type="match status" value="1"/>
</dbReference>
<evidence type="ECO:0000256" key="3">
    <source>
        <dbReference type="ARBA" id="ARBA00023163"/>
    </source>
</evidence>
<dbReference type="PANTHER" id="PTHR30146:SF109">
    <property type="entry name" value="HTH-TYPE TRANSCRIPTIONAL REGULATOR GALS"/>
    <property type="match status" value="1"/>
</dbReference>
<dbReference type="CDD" id="cd01392">
    <property type="entry name" value="HTH_LacI"/>
    <property type="match status" value="1"/>
</dbReference>
<evidence type="ECO:0000313" key="5">
    <source>
        <dbReference type="EMBL" id="ACZ43118.1"/>
    </source>
</evidence>
<dbReference type="AlphaFoldDB" id="D1CH97"/>
<dbReference type="GO" id="GO:0003700">
    <property type="term" value="F:DNA-binding transcription factor activity"/>
    <property type="evidence" value="ECO:0007669"/>
    <property type="project" value="TreeGrafter"/>
</dbReference>
<dbReference type="InterPro" id="IPR028082">
    <property type="entry name" value="Peripla_BP_I"/>
</dbReference>